<dbReference type="Pfam" id="PF03221">
    <property type="entry name" value="HTH_Tnp_Tc5"/>
    <property type="match status" value="1"/>
</dbReference>
<dbReference type="AlphaFoldDB" id="A0A2T2MZA6"/>
<dbReference type="InterPro" id="IPR006600">
    <property type="entry name" value="HTH_CenpB_DNA-bd_dom"/>
</dbReference>
<dbReference type="OrthoDB" id="3937230at2759"/>
<feature type="non-terminal residue" evidence="3">
    <location>
        <position position="95"/>
    </location>
</feature>
<evidence type="ECO:0000313" key="3">
    <source>
        <dbReference type="EMBL" id="PSN58573.1"/>
    </source>
</evidence>
<protein>
    <recommendedName>
        <fullName evidence="2">HTH CENPB-type domain-containing protein</fullName>
    </recommendedName>
</protein>
<feature type="domain" description="HTH CENPB-type" evidence="2">
    <location>
        <begin position="1"/>
        <end position="75"/>
    </location>
</feature>
<accession>A0A2T2MZA6</accession>
<keyword evidence="4" id="KW-1185">Reference proteome</keyword>
<evidence type="ECO:0000259" key="2">
    <source>
        <dbReference type="PROSITE" id="PS51253"/>
    </source>
</evidence>
<gene>
    <name evidence="3" type="ORF">BS50DRAFT_448315</name>
</gene>
<dbReference type="PROSITE" id="PS51253">
    <property type="entry name" value="HTH_CENPB"/>
    <property type="match status" value="1"/>
</dbReference>
<reference evidence="3 4" key="1">
    <citation type="journal article" date="2018" name="Front. Microbiol.">
        <title>Genome-Wide Analysis of Corynespora cassiicola Leaf Fall Disease Putative Effectors.</title>
        <authorList>
            <person name="Lopez D."/>
            <person name="Ribeiro S."/>
            <person name="Label P."/>
            <person name="Fumanal B."/>
            <person name="Venisse J.S."/>
            <person name="Kohler A."/>
            <person name="de Oliveira R.R."/>
            <person name="Labutti K."/>
            <person name="Lipzen A."/>
            <person name="Lail K."/>
            <person name="Bauer D."/>
            <person name="Ohm R.A."/>
            <person name="Barry K.W."/>
            <person name="Spatafora J."/>
            <person name="Grigoriev I.V."/>
            <person name="Martin F.M."/>
            <person name="Pujade-Renaud V."/>
        </authorList>
    </citation>
    <scope>NUCLEOTIDE SEQUENCE [LARGE SCALE GENOMIC DNA]</scope>
    <source>
        <strain evidence="3 4">Philippines</strain>
    </source>
</reference>
<organism evidence="3 4">
    <name type="scientific">Corynespora cassiicola Philippines</name>
    <dbReference type="NCBI Taxonomy" id="1448308"/>
    <lineage>
        <taxon>Eukaryota</taxon>
        <taxon>Fungi</taxon>
        <taxon>Dikarya</taxon>
        <taxon>Ascomycota</taxon>
        <taxon>Pezizomycotina</taxon>
        <taxon>Dothideomycetes</taxon>
        <taxon>Pleosporomycetidae</taxon>
        <taxon>Pleosporales</taxon>
        <taxon>Corynesporascaceae</taxon>
        <taxon>Corynespora</taxon>
    </lineage>
</organism>
<feature type="non-terminal residue" evidence="3">
    <location>
        <position position="1"/>
    </location>
</feature>
<keyword evidence="1" id="KW-0238">DNA-binding</keyword>
<evidence type="ECO:0000256" key="1">
    <source>
        <dbReference type="ARBA" id="ARBA00023125"/>
    </source>
</evidence>
<dbReference type="EMBL" id="KZ678281">
    <property type="protein sequence ID" value="PSN58573.1"/>
    <property type="molecule type" value="Genomic_DNA"/>
</dbReference>
<proteinExistence type="predicted"/>
<dbReference type="Proteomes" id="UP000240883">
    <property type="component" value="Unassembled WGS sequence"/>
</dbReference>
<dbReference type="GO" id="GO:0003677">
    <property type="term" value="F:DNA binding"/>
    <property type="evidence" value="ECO:0007669"/>
    <property type="project" value="UniProtKB-KW"/>
</dbReference>
<sequence>EAAQRRQYLTPDEEKAVVKFLLMKSHLGHPVRIKLLPSIAFSIARQRCSVNRPSKPPGQKWARAFAKRHPEIKSRTAKPIEWNRHEKYTYEKMVH</sequence>
<name>A0A2T2MZA6_CORCC</name>
<evidence type="ECO:0000313" key="4">
    <source>
        <dbReference type="Proteomes" id="UP000240883"/>
    </source>
</evidence>